<evidence type="ECO:0000256" key="5">
    <source>
        <dbReference type="ARBA" id="ARBA00022763"/>
    </source>
</evidence>
<comment type="caution">
    <text evidence="12">The sequence shown here is derived from an EMBL/GenBank/DDBJ whole genome shotgun (WGS) entry which is preliminary data.</text>
</comment>
<dbReference type="EMBL" id="JAPUBN010000016">
    <property type="protein sequence ID" value="MCZ2722168.1"/>
    <property type="molecule type" value="Genomic_DNA"/>
</dbReference>
<comment type="similarity">
    <text evidence="2 9">Belongs to the RecN family.</text>
</comment>
<proteinExistence type="inferred from homology"/>
<keyword evidence="5 9" id="KW-0227">DNA damage</keyword>
<dbReference type="Proteomes" id="UP001149719">
    <property type="component" value="Unassembled WGS sequence"/>
</dbReference>
<dbReference type="SUPFAM" id="SSF52540">
    <property type="entry name" value="P-loop containing nucleoside triphosphate hydrolases"/>
    <property type="match status" value="1"/>
</dbReference>
<dbReference type="RefSeq" id="WP_269125587.1">
    <property type="nucleotide sequence ID" value="NZ_JAPUBN010000016.1"/>
</dbReference>
<dbReference type="PANTHER" id="PTHR11059:SF0">
    <property type="entry name" value="DNA REPAIR PROTEIN RECN"/>
    <property type="match status" value="1"/>
</dbReference>
<keyword evidence="6" id="KW-0067">ATP-binding</keyword>
<dbReference type="PIRSF" id="PIRSF003128">
    <property type="entry name" value="RecN"/>
    <property type="match status" value="1"/>
</dbReference>
<dbReference type="Gene3D" id="3.40.50.300">
    <property type="entry name" value="P-loop containing nucleotide triphosphate hydrolases"/>
    <property type="match status" value="2"/>
</dbReference>
<dbReference type="InterPro" id="IPR004604">
    <property type="entry name" value="DNA_recomb/repair_RecN"/>
</dbReference>
<keyword evidence="13" id="KW-1185">Reference proteome</keyword>
<comment type="function">
    <text evidence="1 9">May be involved in recombinational repair of damaged DNA.</text>
</comment>
<evidence type="ECO:0000256" key="7">
    <source>
        <dbReference type="ARBA" id="ARBA00023204"/>
    </source>
</evidence>
<feature type="coiled-coil region" evidence="10">
    <location>
        <begin position="340"/>
        <end position="367"/>
    </location>
</feature>
<organism evidence="12 13">
    <name type="scientific">Marinomonas phaeophyticola</name>
    <dbReference type="NCBI Taxonomy" id="3004091"/>
    <lineage>
        <taxon>Bacteria</taxon>
        <taxon>Pseudomonadati</taxon>
        <taxon>Pseudomonadota</taxon>
        <taxon>Gammaproteobacteria</taxon>
        <taxon>Oceanospirillales</taxon>
        <taxon>Oceanospirillaceae</taxon>
        <taxon>Marinomonas</taxon>
    </lineage>
</organism>
<sequence length="556" mass="61569">MLTTVAITNFAIVESLELELRKGMTVISGETGAGKSIMVDALSLCLGARTDSGVVRHGASKAEISATFDLSDNASAIKWLHERDLESDQHCILRRIITKEGKSKAYINNRPCALADLKAIGSFLIDIHGQHEHQSLLKKSAQRNQLDAFAGLTTLTQKVKNQYHDWKKIKEELHTRLNRSADQESRIQLLSYQVKELEDLGLKEGELKTLEEEQNFLATIADAQQKSYQTSLLLSEDDNSNIRSLLNHALLTASSIQTRTPHLQSACDLMNDAIIQIEEACNSLSQYQDTLEQDPVRLIEVENRLSDIYDTARKHKTTPEALLLLQETLTSDLNDIIGSNENLDALKEKEEKIYQSLTELATELTEKRIQAKEILSTKVEEQIHGLGMPHAQFQIHCHPLDEVSSHGFEEIEYMIASNPGQPAQPLRKVASGGELSRISLGIQVVTASTSTIPTLIFDEVDVGISGGIAEVVGRMLRSVGARGQVFCVTHLAQVAAQGHQHLLVQKQISDAHTSSQVTTLHKKDRTIEIARLLGGLELTQHTLAHAREMLGNVHLQ</sequence>
<evidence type="ECO:0000256" key="6">
    <source>
        <dbReference type="ARBA" id="ARBA00022840"/>
    </source>
</evidence>
<dbReference type="NCBIfam" id="NF008121">
    <property type="entry name" value="PRK10869.1"/>
    <property type="match status" value="1"/>
</dbReference>
<evidence type="ECO:0000256" key="2">
    <source>
        <dbReference type="ARBA" id="ARBA00009441"/>
    </source>
</evidence>
<evidence type="ECO:0000313" key="13">
    <source>
        <dbReference type="Proteomes" id="UP001149719"/>
    </source>
</evidence>
<dbReference type="InterPro" id="IPR003395">
    <property type="entry name" value="RecF/RecN/SMC_N"/>
</dbReference>
<feature type="domain" description="RecF/RecN/SMC N-terminal" evidence="11">
    <location>
        <begin position="2"/>
        <end position="506"/>
    </location>
</feature>
<evidence type="ECO:0000256" key="9">
    <source>
        <dbReference type="PIRNR" id="PIRNR003128"/>
    </source>
</evidence>
<evidence type="ECO:0000313" key="12">
    <source>
        <dbReference type="EMBL" id="MCZ2722168.1"/>
    </source>
</evidence>
<evidence type="ECO:0000259" key="11">
    <source>
        <dbReference type="Pfam" id="PF02463"/>
    </source>
</evidence>
<reference evidence="12" key="1">
    <citation type="submission" date="2022-12" db="EMBL/GenBank/DDBJ databases">
        <title>Marinomonas 15G1-11 sp. nov, isolated from marine algae.</title>
        <authorList>
            <person name="Butt M."/>
            <person name="Choi D.G."/>
            <person name="Kim J.M."/>
            <person name="Lee J.K."/>
            <person name="Baek J.H."/>
            <person name="Jeon C.O."/>
        </authorList>
    </citation>
    <scope>NUCLEOTIDE SEQUENCE</scope>
    <source>
        <strain evidence="12">15G1-11</strain>
    </source>
</reference>
<keyword evidence="4" id="KW-0547">Nucleotide-binding</keyword>
<gene>
    <name evidence="12" type="primary">recN</name>
    <name evidence="12" type="ORF">O1D97_11075</name>
</gene>
<evidence type="ECO:0000256" key="4">
    <source>
        <dbReference type="ARBA" id="ARBA00022741"/>
    </source>
</evidence>
<evidence type="ECO:0000256" key="3">
    <source>
        <dbReference type="ARBA" id="ARBA00021315"/>
    </source>
</evidence>
<keyword evidence="7 9" id="KW-0234">DNA repair</keyword>
<accession>A0ABT4JUU8</accession>
<dbReference type="Pfam" id="PF02463">
    <property type="entry name" value="SMC_N"/>
    <property type="match status" value="1"/>
</dbReference>
<evidence type="ECO:0000256" key="8">
    <source>
        <dbReference type="ARBA" id="ARBA00033408"/>
    </source>
</evidence>
<dbReference type="InterPro" id="IPR027417">
    <property type="entry name" value="P-loop_NTPase"/>
</dbReference>
<dbReference type="CDD" id="cd03241">
    <property type="entry name" value="ABC_RecN"/>
    <property type="match status" value="2"/>
</dbReference>
<dbReference type="NCBIfam" id="TIGR00634">
    <property type="entry name" value="recN"/>
    <property type="match status" value="1"/>
</dbReference>
<evidence type="ECO:0000256" key="10">
    <source>
        <dbReference type="SAM" id="Coils"/>
    </source>
</evidence>
<keyword evidence="10" id="KW-0175">Coiled coil</keyword>
<protein>
    <recommendedName>
        <fullName evidence="3 9">DNA repair protein RecN</fullName>
    </recommendedName>
    <alternativeName>
        <fullName evidence="8 9">Recombination protein N</fullName>
    </alternativeName>
</protein>
<dbReference type="PANTHER" id="PTHR11059">
    <property type="entry name" value="DNA REPAIR PROTEIN RECN"/>
    <property type="match status" value="1"/>
</dbReference>
<evidence type="ECO:0000256" key="1">
    <source>
        <dbReference type="ARBA" id="ARBA00003618"/>
    </source>
</evidence>
<name>A0ABT4JUU8_9GAMM</name>